<name>A0A1G7WR61_9ACTN</name>
<dbReference type="AlphaFoldDB" id="A0A1G7WR61"/>
<dbReference type="PROSITE" id="PS50977">
    <property type="entry name" value="HTH_TETR_2"/>
    <property type="match status" value="1"/>
</dbReference>
<dbReference type="SUPFAM" id="SSF48498">
    <property type="entry name" value="Tetracyclin repressor-like, C-terminal domain"/>
    <property type="match status" value="1"/>
</dbReference>
<dbReference type="PANTHER" id="PTHR47506:SF3">
    <property type="entry name" value="HTH-TYPE TRANSCRIPTIONAL REGULATOR LMRA"/>
    <property type="match status" value="1"/>
</dbReference>
<dbReference type="GO" id="GO:0003677">
    <property type="term" value="F:DNA binding"/>
    <property type="evidence" value="ECO:0007669"/>
    <property type="project" value="UniProtKB-UniRule"/>
</dbReference>
<gene>
    <name evidence="6" type="ORF">SAMN05216260_12821</name>
</gene>
<reference evidence="6 7" key="1">
    <citation type="submission" date="2016-10" db="EMBL/GenBank/DDBJ databases">
        <authorList>
            <person name="de Groot N.N."/>
        </authorList>
    </citation>
    <scope>NUCLEOTIDE SEQUENCE [LARGE SCALE GENOMIC DNA]</scope>
    <source>
        <strain evidence="6 7">CGMCC 4.1859</strain>
    </source>
</reference>
<evidence type="ECO:0000256" key="1">
    <source>
        <dbReference type="ARBA" id="ARBA00023015"/>
    </source>
</evidence>
<dbReference type="Gene3D" id="1.10.357.10">
    <property type="entry name" value="Tetracycline Repressor, domain 2"/>
    <property type="match status" value="1"/>
</dbReference>
<dbReference type="EMBL" id="FNAX01000028">
    <property type="protein sequence ID" value="SDG74368.1"/>
    <property type="molecule type" value="Genomic_DNA"/>
</dbReference>
<evidence type="ECO:0000256" key="3">
    <source>
        <dbReference type="ARBA" id="ARBA00023163"/>
    </source>
</evidence>
<proteinExistence type="predicted"/>
<keyword evidence="3" id="KW-0804">Transcription</keyword>
<dbReference type="PANTHER" id="PTHR47506">
    <property type="entry name" value="TRANSCRIPTIONAL REGULATORY PROTEIN"/>
    <property type="match status" value="1"/>
</dbReference>
<evidence type="ECO:0000256" key="4">
    <source>
        <dbReference type="PROSITE-ProRule" id="PRU00335"/>
    </source>
</evidence>
<dbReference type="InterPro" id="IPR009057">
    <property type="entry name" value="Homeodomain-like_sf"/>
</dbReference>
<organism evidence="6 7">
    <name type="scientific">Streptomyces griseoaurantiacus</name>
    <dbReference type="NCBI Taxonomy" id="68213"/>
    <lineage>
        <taxon>Bacteria</taxon>
        <taxon>Bacillati</taxon>
        <taxon>Actinomycetota</taxon>
        <taxon>Actinomycetes</taxon>
        <taxon>Kitasatosporales</taxon>
        <taxon>Streptomycetaceae</taxon>
        <taxon>Streptomyces</taxon>
        <taxon>Streptomyces aurantiacus group</taxon>
    </lineage>
</organism>
<feature type="DNA-binding region" description="H-T-H motif" evidence="4">
    <location>
        <begin position="37"/>
        <end position="56"/>
    </location>
</feature>
<dbReference type="SUPFAM" id="SSF46689">
    <property type="entry name" value="Homeodomain-like"/>
    <property type="match status" value="1"/>
</dbReference>
<accession>A0A1G7WR61</accession>
<evidence type="ECO:0000313" key="6">
    <source>
        <dbReference type="EMBL" id="SDG74368.1"/>
    </source>
</evidence>
<evidence type="ECO:0000259" key="5">
    <source>
        <dbReference type="PROSITE" id="PS50977"/>
    </source>
</evidence>
<evidence type="ECO:0000256" key="2">
    <source>
        <dbReference type="ARBA" id="ARBA00023125"/>
    </source>
</evidence>
<evidence type="ECO:0000313" key="7">
    <source>
        <dbReference type="Proteomes" id="UP000198614"/>
    </source>
</evidence>
<keyword evidence="1" id="KW-0805">Transcription regulation</keyword>
<dbReference type="PRINTS" id="PR00455">
    <property type="entry name" value="HTHTETR"/>
</dbReference>
<dbReference type="InterPro" id="IPR036271">
    <property type="entry name" value="Tet_transcr_reg_TetR-rel_C_sf"/>
</dbReference>
<dbReference type="InterPro" id="IPR001647">
    <property type="entry name" value="HTH_TetR"/>
</dbReference>
<feature type="domain" description="HTH tetR-type" evidence="5">
    <location>
        <begin position="14"/>
        <end position="74"/>
    </location>
</feature>
<protein>
    <submittedName>
        <fullName evidence="6">Transcriptional regulator, TetR family</fullName>
    </submittedName>
</protein>
<dbReference type="Pfam" id="PF00440">
    <property type="entry name" value="TetR_N"/>
    <property type="match status" value="1"/>
</dbReference>
<dbReference type="Proteomes" id="UP000198614">
    <property type="component" value="Unassembled WGS sequence"/>
</dbReference>
<keyword evidence="2 4" id="KW-0238">DNA-binding</keyword>
<sequence>MVRMEPHANEGRPSEARSRLLATAGRVFYAEGIHTVGVDRIVEEARVTRATFYRHFRGKENLVVAYLNEADRSLRAEADAAVSAGLPAADTLRALSDTIARGIRSPGFRGCAFLNAAAEYPDPAHPVHRAVLAHRDWLLGTTTGLLALIREEPAEHAARHFVMLRDGAMAAGCLYDPVLVCETFLHGVEGLLKAHAETGSAQ</sequence>